<keyword evidence="5" id="KW-0539">Nucleus</keyword>
<name>W7HW99_9PEZI</name>
<keyword evidence="4" id="KW-0236">DNA replication inhibitor</keyword>
<keyword evidence="6" id="KW-0469">Meiosis</keyword>
<comment type="similarity">
    <text evidence="2">Belongs to the timeless family.</text>
</comment>
<dbReference type="Pfam" id="PF04821">
    <property type="entry name" value="TIMELESS"/>
    <property type="match status" value="1"/>
</dbReference>
<evidence type="ECO:0000256" key="3">
    <source>
        <dbReference type="ARBA" id="ARBA00021529"/>
    </source>
</evidence>
<dbReference type="GO" id="GO:0031298">
    <property type="term" value="C:replication fork protection complex"/>
    <property type="evidence" value="ECO:0007669"/>
    <property type="project" value="TreeGrafter"/>
</dbReference>
<dbReference type="EMBL" id="KI966444">
    <property type="protein sequence ID" value="EWC44183.1"/>
    <property type="molecule type" value="Genomic_DNA"/>
</dbReference>
<reference evidence="10 11" key="1">
    <citation type="submission" date="2013-05" db="EMBL/GenBank/DDBJ databases">
        <title>Drechslerella stenobrocha genome reveals carnivorous origination and mechanical trapping mechanism of predatory fungi.</title>
        <authorList>
            <person name="Liu X."/>
            <person name="Zhang W."/>
            <person name="Liu K."/>
        </authorList>
    </citation>
    <scope>NUCLEOTIDE SEQUENCE [LARGE SCALE GENOMIC DNA]</scope>
    <source>
        <strain evidence="10 11">248</strain>
    </source>
</reference>
<keyword evidence="11" id="KW-1185">Reference proteome</keyword>
<dbReference type="AlphaFoldDB" id="W7HW99"/>
<dbReference type="GO" id="GO:0051321">
    <property type="term" value="P:meiotic cell cycle"/>
    <property type="evidence" value="ECO:0007669"/>
    <property type="project" value="UniProtKB-KW"/>
</dbReference>
<dbReference type="InterPro" id="IPR044998">
    <property type="entry name" value="Timeless"/>
</dbReference>
<gene>
    <name evidence="10" type="ORF">DRE_06928</name>
</gene>
<dbReference type="PANTHER" id="PTHR22940">
    <property type="entry name" value="TIMEOUT/TIMELESS-2"/>
    <property type="match status" value="1"/>
</dbReference>
<evidence type="ECO:0000313" key="11">
    <source>
        <dbReference type="Proteomes" id="UP000024837"/>
    </source>
</evidence>
<evidence type="ECO:0000256" key="1">
    <source>
        <dbReference type="ARBA" id="ARBA00004123"/>
    </source>
</evidence>
<dbReference type="GO" id="GO:0043111">
    <property type="term" value="P:replication fork arrest"/>
    <property type="evidence" value="ECO:0007669"/>
    <property type="project" value="TreeGrafter"/>
</dbReference>
<feature type="compositionally biased region" description="Basic residues" evidence="8">
    <location>
        <begin position="561"/>
        <end position="570"/>
    </location>
</feature>
<accession>W7HW99</accession>
<feature type="region of interest" description="Disordered" evidence="8">
    <location>
        <begin position="985"/>
        <end position="1052"/>
    </location>
</feature>
<feature type="domain" description="Timeless N-terminal" evidence="9">
    <location>
        <begin position="44"/>
        <end position="311"/>
    </location>
</feature>
<comment type="subcellular location">
    <subcellularLocation>
        <location evidence="1">Nucleus</location>
    </subcellularLocation>
</comment>
<dbReference type="InterPro" id="IPR006906">
    <property type="entry name" value="Timeless_N"/>
</dbReference>
<dbReference type="HOGENOM" id="CLU_004390_0_0_1"/>
<keyword evidence="7" id="KW-0131">Cell cycle</keyword>
<dbReference type="PANTHER" id="PTHR22940:SF4">
    <property type="entry name" value="PROTEIN TIMELESS HOMOLOG"/>
    <property type="match status" value="1"/>
</dbReference>
<dbReference type="GO" id="GO:0000076">
    <property type="term" value="P:DNA replication checkpoint signaling"/>
    <property type="evidence" value="ECO:0007669"/>
    <property type="project" value="TreeGrafter"/>
</dbReference>
<evidence type="ECO:0000256" key="2">
    <source>
        <dbReference type="ARBA" id="ARBA00008174"/>
    </source>
</evidence>
<protein>
    <recommendedName>
        <fullName evidence="3">Topoisomerase 1-associated factor 1</fullName>
    </recommendedName>
</protein>
<evidence type="ECO:0000256" key="5">
    <source>
        <dbReference type="ARBA" id="ARBA00023242"/>
    </source>
</evidence>
<dbReference type="OrthoDB" id="310853at2759"/>
<evidence type="ECO:0000256" key="7">
    <source>
        <dbReference type="ARBA" id="ARBA00023306"/>
    </source>
</evidence>
<feature type="region of interest" description="Disordered" evidence="8">
    <location>
        <begin position="561"/>
        <end position="586"/>
    </location>
</feature>
<evidence type="ECO:0000256" key="8">
    <source>
        <dbReference type="SAM" id="MobiDB-lite"/>
    </source>
</evidence>
<sequence>MQDSEQQVSNHRPGFEKIDPTLNSRIRWLVSALGGPSPESPELYVLGDDVLGCLRDIKRWLKAYDEKLDRLDVARCLSETNMVNVDLMEILSHSSSSRDSARYPQYNRISLACVELLVPLTWPLDKTEITMTLNHHWHIATLRRSQVYYKKSVLAHPSKSILKACCVNALPAMMTPTSERSSRDDGVIRLVLYLFRNLLQIEHVEEESDDVREGVSRSFTIASFNAQGIFGFLLSVISGVPENFEQQDVITLEVMFHLIQGVNLESFVTPNTVSEPLHRGDYLSQMLQGGEGPKSTIRSQSRHNRFGTTITFQKESGQRAVLSGHSVLVDEGAGLQKLDASKKWRKPQHTGKKQASIFGAEVHLSQSAQESLYHFLLNAAHCGFSALFQSVRKAIERDSDRIVGTINSTHLFYVGGAMIRFSRSLKQNTNEATDGGCIGFGELSSLFYPETFIVLFRHIRECIELKSWDDVQAGCIYFTQVLLAVSEMIQSGSAEEQSVAQNTMDKVFYEETLQELMVSVLRSGCGQTVQYLNTVTEMIHVFLRSLERYSRTNANMIVKSKRKLSARNKGRANSSASDDDMGEPRRPSVAERQFDFLQCENKFLSQPCLEAFLDFLGYYKEIDASQVRRSITFLHRIFVKREATIGFYSVRIILLLHSLAKHTEKLPNYDEVGTFVRHFSKQLVRKLNECPLLFVELLFQKPTKIAYFLQYGREREVQARRTRLPPVLYFPTGRSKDTQIAVAVSLVLQDDKCHDQLAWIESVCNRAIGERDLWQKDASVSQTASPTESLALQTTEVPNIFVRFDDSKHALMHFLSSRLQLLMKVMGFEINGRDESSFAYVLPNIVSAATFRENIALLLKNKNAPISQLEDGESILSCIRTQQRKGTREQEGRNHDNGGDGNNDSDLSPLPSEGDFDFPDNLPEKKSRRREKGRLSSQQKIPLGEDEVRERRERERRKGIKSAVYIASSDDDSDAERDREFFEKEQSLRDAMSRATIEALGDQHLGGDTGASKKRPSAGGLTSGPKRPKISQLNDRSSDGLGGSTESSDANT</sequence>
<evidence type="ECO:0000256" key="4">
    <source>
        <dbReference type="ARBA" id="ARBA00022880"/>
    </source>
</evidence>
<proteinExistence type="inferred from homology"/>
<feature type="region of interest" description="Disordered" evidence="8">
    <location>
        <begin position="881"/>
        <end position="958"/>
    </location>
</feature>
<evidence type="ECO:0000259" key="9">
    <source>
        <dbReference type="Pfam" id="PF04821"/>
    </source>
</evidence>
<dbReference type="GO" id="GO:0003677">
    <property type="term" value="F:DNA binding"/>
    <property type="evidence" value="ECO:0007669"/>
    <property type="project" value="TreeGrafter"/>
</dbReference>
<evidence type="ECO:0000313" key="10">
    <source>
        <dbReference type="EMBL" id="EWC44183.1"/>
    </source>
</evidence>
<feature type="compositionally biased region" description="Basic and acidic residues" evidence="8">
    <location>
        <begin position="886"/>
        <end position="898"/>
    </location>
</feature>
<dbReference type="Proteomes" id="UP000024837">
    <property type="component" value="Unassembled WGS sequence"/>
</dbReference>
<evidence type="ECO:0000256" key="6">
    <source>
        <dbReference type="ARBA" id="ARBA00023254"/>
    </source>
</evidence>
<dbReference type="GO" id="GO:0006281">
    <property type="term" value="P:DNA repair"/>
    <property type="evidence" value="ECO:0007669"/>
    <property type="project" value="TreeGrafter"/>
</dbReference>
<organism evidence="10 11">
    <name type="scientific">Drechslerella stenobrocha 248</name>
    <dbReference type="NCBI Taxonomy" id="1043628"/>
    <lineage>
        <taxon>Eukaryota</taxon>
        <taxon>Fungi</taxon>
        <taxon>Dikarya</taxon>
        <taxon>Ascomycota</taxon>
        <taxon>Pezizomycotina</taxon>
        <taxon>Orbiliomycetes</taxon>
        <taxon>Orbiliales</taxon>
        <taxon>Orbiliaceae</taxon>
        <taxon>Drechslerella</taxon>
    </lineage>
</organism>